<dbReference type="PANTHER" id="PTHR13068">
    <property type="entry name" value="CGI-12 PROTEIN-RELATED"/>
    <property type="match status" value="1"/>
</dbReference>
<dbReference type="GeneID" id="101851950"/>
<gene>
    <name evidence="4" type="primary">LOC101851950</name>
</gene>
<organism evidence="3 4">
    <name type="scientific">Aplysia californica</name>
    <name type="common">California sea hare</name>
    <dbReference type="NCBI Taxonomy" id="6500"/>
    <lineage>
        <taxon>Eukaryota</taxon>
        <taxon>Metazoa</taxon>
        <taxon>Spiralia</taxon>
        <taxon>Lophotrochozoa</taxon>
        <taxon>Mollusca</taxon>
        <taxon>Gastropoda</taxon>
        <taxon>Heterobranchia</taxon>
        <taxon>Euthyneura</taxon>
        <taxon>Tectipleura</taxon>
        <taxon>Aplysiida</taxon>
        <taxon>Aplysioidea</taxon>
        <taxon>Aplysiidae</taxon>
        <taxon>Aplysia</taxon>
    </lineage>
</organism>
<sequence length="461" mass="52149">MVIVIRNLMQTQCCFLKRVKLLLEVQMMCRALHVHRKCLPLSGSAPMGTSLQGHIATKYTPSMRLHSSRSPDSSCRLSFRQANGLGHIEPQCWRVQVKDFSIRCYSRGSRRGLERKRREADVLDVAVAAEQVEGNLGETEGSALAEYADDSDDRLSIDLTTTSQDSSVDLHSRPAADLSVPELSRRAMNLVPFVNRSETLQKLVQLGVDLSVVQQVEGMSTLLVRSDFERDIMPYIRFLADVGVPADRLGHVLTVNPHILTEDRAELEQKIGYLVHKKFSLQEVARMVCRAPVMLLMSPQQMDQKLGFLQQTFGLSGPEVRLVAVKYPKILPYKKDKIALTRFQVKGFLGFSDVEMKEILLKEPRIFMTENRQLVSTFDYLHNTMLIPHRLLLTFPGALTHSPSALRTRHLFLLARHRAQYDPCLENYVSLKALVSGTDDAFCADVVKCGVQEFYDFIKTL</sequence>
<dbReference type="Proteomes" id="UP000694888">
    <property type="component" value="Unplaced"/>
</dbReference>
<dbReference type="PANTHER" id="PTHR13068:SF112">
    <property type="entry name" value="TRANSCRIPTION TERMINATION FACTOR 3, MITOCHONDRIAL"/>
    <property type="match status" value="1"/>
</dbReference>
<accession>A0ABM0JQC7</accession>
<dbReference type="RefSeq" id="XP_005099064.2">
    <property type="nucleotide sequence ID" value="XM_005099007.3"/>
</dbReference>
<dbReference type="InterPro" id="IPR038538">
    <property type="entry name" value="MTERF_sf"/>
</dbReference>
<name>A0ABM0JQC7_APLCA</name>
<keyword evidence="2" id="KW-0809">Transit peptide</keyword>
<proteinExistence type="inferred from homology"/>
<dbReference type="SMART" id="SM00733">
    <property type="entry name" value="Mterf"/>
    <property type="match status" value="5"/>
</dbReference>
<evidence type="ECO:0000313" key="4">
    <source>
        <dbReference type="RefSeq" id="XP_005099064.2"/>
    </source>
</evidence>
<dbReference type="InterPro" id="IPR003690">
    <property type="entry name" value="MTERF"/>
</dbReference>
<reference evidence="4" key="1">
    <citation type="submission" date="2025-08" db="UniProtKB">
        <authorList>
            <consortium name="RefSeq"/>
        </authorList>
    </citation>
    <scope>IDENTIFICATION</scope>
</reference>
<dbReference type="Gene3D" id="1.25.70.10">
    <property type="entry name" value="Transcription termination factor 3, mitochondrial"/>
    <property type="match status" value="1"/>
</dbReference>
<protein>
    <submittedName>
        <fullName evidence="4">Transcription termination factor 3, mitochondrial</fullName>
    </submittedName>
</protein>
<evidence type="ECO:0000256" key="2">
    <source>
        <dbReference type="ARBA" id="ARBA00022946"/>
    </source>
</evidence>
<dbReference type="Pfam" id="PF02536">
    <property type="entry name" value="mTERF"/>
    <property type="match status" value="1"/>
</dbReference>
<evidence type="ECO:0000256" key="1">
    <source>
        <dbReference type="ARBA" id="ARBA00007692"/>
    </source>
</evidence>
<comment type="similarity">
    <text evidence="1">Belongs to the mTERF family.</text>
</comment>
<keyword evidence="3" id="KW-1185">Reference proteome</keyword>
<evidence type="ECO:0000313" key="3">
    <source>
        <dbReference type="Proteomes" id="UP000694888"/>
    </source>
</evidence>